<dbReference type="Gene3D" id="2.40.50.140">
    <property type="entry name" value="Nucleic acid-binding proteins"/>
    <property type="match status" value="1"/>
</dbReference>
<dbReference type="KEGG" id="ota:OT_ostta13g01140"/>
<reference evidence="9" key="3">
    <citation type="submission" date="2017-04" db="EMBL/GenBank/DDBJ databases">
        <title>Population genomics of picophytoplankton unveils novel chromosome hypervariability.</title>
        <authorList>
            <consortium name="DOE Joint Genome Institute"/>
            <person name="Blanc-Mathieu R."/>
            <person name="Krasovec M."/>
            <person name="Hebrard M."/>
            <person name="Yau S."/>
            <person name="Desgranges E."/>
            <person name="Martin J."/>
            <person name="Schackwitz W."/>
            <person name="Kuo A."/>
            <person name="Salin G."/>
            <person name="Donnadieu C."/>
            <person name="Desdevises Y."/>
            <person name="Sanchez-Ferandin S."/>
            <person name="Moreau H."/>
            <person name="Rivals E."/>
            <person name="Grigoriev I.V."/>
            <person name="Grimsley N."/>
            <person name="Eyre-Walker A."/>
            <person name="Piganeau G."/>
        </authorList>
    </citation>
    <scope>NUCLEOTIDE SEQUENCE [LARGE SCALE GENOMIC DNA]</scope>
    <source>
        <strain evidence="9">RCC 1115</strain>
    </source>
</reference>
<evidence type="ECO:0000256" key="4">
    <source>
        <dbReference type="ARBA" id="ARBA00023242"/>
    </source>
</evidence>
<organism evidence="8 10">
    <name type="scientific">Ostreococcus tauri</name>
    <name type="common">Marine green alga</name>
    <dbReference type="NCBI Taxonomy" id="70448"/>
    <lineage>
        <taxon>Eukaryota</taxon>
        <taxon>Viridiplantae</taxon>
        <taxon>Chlorophyta</taxon>
        <taxon>Mamiellophyceae</taxon>
        <taxon>Mamiellales</taxon>
        <taxon>Bathycoccaceae</taxon>
        <taxon>Ostreococcus</taxon>
    </lineage>
</organism>
<dbReference type="SUPFAM" id="SSF50249">
    <property type="entry name" value="Nucleic acid-binding proteins"/>
    <property type="match status" value="1"/>
</dbReference>
<dbReference type="FunCoup" id="Q00X67">
    <property type="interactions" value="1646"/>
</dbReference>
<dbReference type="GO" id="GO:0005662">
    <property type="term" value="C:DNA replication factor A complex"/>
    <property type="evidence" value="ECO:0007669"/>
    <property type="project" value="TreeGrafter"/>
</dbReference>
<dbReference type="Proteomes" id="UP000195557">
    <property type="component" value="Unassembled WGS sequence"/>
</dbReference>
<dbReference type="Pfam" id="PF08784">
    <property type="entry name" value="RPA_C"/>
    <property type="match status" value="1"/>
</dbReference>
<name>Q00X67_OSTTA</name>
<accession>A0A454Y0Q2</accession>
<dbReference type="InterPro" id="IPR036388">
    <property type="entry name" value="WH-like_DNA-bd_sf"/>
</dbReference>
<gene>
    <name evidence="9" type="ORF">BE221DRAFT_75283</name>
    <name evidence="8" type="ORF">OT_ostta13g01140</name>
</gene>
<dbReference type="OMA" id="DEHHFKA"/>
<accession>Q00X67</accession>
<dbReference type="Pfam" id="PF01336">
    <property type="entry name" value="tRNA_anti-codon"/>
    <property type="match status" value="1"/>
</dbReference>
<dbReference type="PANTHER" id="PTHR13989:SF16">
    <property type="entry name" value="REPLICATION PROTEIN A2"/>
    <property type="match status" value="1"/>
</dbReference>
<keyword evidence="3 9" id="KW-0238">DNA-binding</keyword>
<proteinExistence type="inferred from homology"/>
<dbReference type="GeneID" id="9837467"/>
<sequence>MYGGESATQFAGATGYMGEPDASGMKPRASGGNQPNTMTPVTVKMIKGALDARASPDDEIKVNGMAIMNITLVGKVVDVQTKGSQVVYRLDDSTGQTDVKVWLDSDGPVEEIPRGAYVRVYGTPKAVGADQVIAAHTTESIRVITDFNEITYHLLEVIYASGYAAKVKSGGGATGVAPQSVYSAVQAAPNVAADGDMNGSLCDRVLFIVKNNPNGDTGISVLEVVEKLGGQFTDAAVRQELESLSNDGAVYTTVDEDHYQAV</sequence>
<evidence type="ECO:0000256" key="1">
    <source>
        <dbReference type="ARBA" id="ARBA00004123"/>
    </source>
</evidence>
<dbReference type="Gene3D" id="1.10.10.10">
    <property type="entry name" value="Winged helix-like DNA-binding domain superfamily/Winged helix DNA-binding domain"/>
    <property type="match status" value="1"/>
</dbReference>
<dbReference type="InterPro" id="IPR014892">
    <property type="entry name" value="RPA_C"/>
</dbReference>
<dbReference type="PANTHER" id="PTHR13989">
    <property type="entry name" value="REPLICATION PROTEIN A-RELATED"/>
    <property type="match status" value="1"/>
</dbReference>
<dbReference type="GO" id="GO:0035861">
    <property type="term" value="C:site of double-strand break"/>
    <property type="evidence" value="ECO:0007669"/>
    <property type="project" value="TreeGrafter"/>
</dbReference>
<evidence type="ECO:0000256" key="5">
    <source>
        <dbReference type="SAM" id="MobiDB-lite"/>
    </source>
</evidence>
<dbReference type="GO" id="GO:0006260">
    <property type="term" value="P:DNA replication"/>
    <property type="evidence" value="ECO:0007669"/>
    <property type="project" value="TreeGrafter"/>
</dbReference>
<comment type="similarity">
    <text evidence="2">Belongs to the replication factor A protein 2 family.</text>
</comment>
<feature type="domain" description="OB" evidence="6">
    <location>
        <begin position="70"/>
        <end position="126"/>
    </location>
</feature>
<dbReference type="GO" id="GO:0000724">
    <property type="term" value="P:double-strand break repair via homologous recombination"/>
    <property type="evidence" value="ECO:0007669"/>
    <property type="project" value="TreeGrafter"/>
</dbReference>
<evidence type="ECO:0000259" key="7">
    <source>
        <dbReference type="Pfam" id="PF08784"/>
    </source>
</evidence>
<dbReference type="GO" id="GO:0006289">
    <property type="term" value="P:nucleotide-excision repair"/>
    <property type="evidence" value="ECO:0007669"/>
    <property type="project" value="TreeGrafter"/>
</dbReference>
<dbReference type="EMBL" id="KZ155784">
    <property type="protein sequence ID" value="OUS46227.1"/>
    <property type="molecule type" value="Genomic_DNA"/>
</dbReference>
<dbReference type="AlphaFoldDB" id="Q00X67"/>
<evidence type="ECO:0000256" key="2">
    <source>
        <dbReference type="ARBA" id="ARBA00007815"/>
    </source>
</evidence>
<dbReference type="GO" id="GO:0000781">
    <property type="term" value="C:chromosome, telomeric region"/>
    <property type="evidence" value="ECO:0007669"/>
    <property type="project" value="TreeGrafter"/>
</dbReference>
<dbReference type="InterPro" id="IPR040260">
    <property type="entry name" value="RFA2-like"/>
</dbReference>
<accession>A0A1Y5IC58</accession>
<dbReference type="InParanoid" id="Q00X67"/>
<dbReference type="InterPro" id="IPR036390">
    <property type="entry name" value="WH_DNA-bd_sf"/>
</dbReference>
<dbReference type="RefSeq" id="XP_003082587.1">
    <property type="nucleotide sequence ID" value="XM_003082539.1"/>
</dbReference>
<feature type="region of interest" description="Disordered" evidence="5">
    <location>
        <begin position="12"/>
        <end position="37"/>
    </location>
</feature>
<dbReference type="InterPro" id="IPR004365">
    <property type="entry name" value="NA-bd_OB_tRNA"/>
</dbReference>
<dbReference type="SUPFAM" id="SSF46785">
    <property type="entry name" value="Winged helix' DNA-binding domain"/>
    <property type="match status" value="1"/>
</dbReference>
<evidence type="ECO:0000256" key="3">
    <source>
        <dbReference type="ARBA" id="ARBA00023125"/>
    </source>
</evidence>
<dbReference type="OrthoDB" id="25571at2759"/>
<feature type="domain" description="Replication protein A C-terminal" evidence="7">
    <location>
        <begin position="179"/>
        <end position="257"/>
    </location>
</feature>
<evidence type="ECO:0000313" key="10">
    <source>
        <dbReference type="Proteomes" id="UP000009170"/>
    </source>
</evidence>
<evidence type="ECO:0000259" key="6">
    <source>
        <dbReference type="Pfam" id="PF01336"/>
    </source>
</evidence>
<evidence type="ECO:0000313" key="8">
    <source>
        <dbReference type="EMBL" id="CAL56444.1"/>
    </source>
</evidence>
<dbReference type="EMBL" id="CAID01000013">
    <property type="protein sequence ID" value="CAL56444.1"/>
    <property type="molecule type" value="Genomic_DNA"/>
</dbReference>
<keyword evidence="4" id="KW-0539">Nucleus</keyword>
<dbReference type="Proteomes" id="UP000009170">
    <property type="component" value="Unassembled WGS sequence"/>
</dbReference>
<evidence type="ECO:0000313" key="9">
    <source>
        <dbReference type="EMBL" id="OUS46227.1"/>
    </source>
</evidence>
<comment type="subcellular location">
    <subcellularLocation>
        <location evidence="1">Nucleus</location>
    </subcellularLocation>
</comment>
<dbReference type="InterPro" id="IPR012340">
    <property type="entry name" value="NA-bd_OB-fold"/>
</dbReference>
<keyword evidence="10" id="KW-1185">Reference proteome</keyword>
<dbReference type="GO" id="GO:0003697">
    <property type="term" value="F:single-stranded DNA binding"/>
    <property type="evidence" value="ECO:0007669"/>
    <property type="project" value="TreeGrafter"/>
</dbReference>
<reference evidence="8 10" key="1">
    <citation type="journal article" date="2006" name="Proc. Natl. Acad. Sci. U.S.A.">
        <title>Genome analysis of the smallest free-living eukaryote Ostreococcus tauri unveils many unique features.</title>
        <authorList>
            <person name="Derelle E."/>
            <person name="Ferraz C."/>
            <person name="Rombauts S."/>
            <person name="Rouze P."/>
            <person name="Worden A.Z."/>
            <person name="Robbens S."/>
            <person name="Partensky F."/>
            <person name="Degroeve S."/>
            <person name="Echeynie S."/>
            <person name="Cooke R."/>
            <person name="Saeys Y."/>
            <person name="Wuyts J."/>
            <person name="Jabbari K."/>
            <person name="Bowler C."/>
            <person name="Panaud O."/>
            <person name="Piegu B."/>
            <person name="Ball S.G."/>
            <person name="Ral J.-P."/>
            <person name="Bouget F.-Y."/>
            <person name="Piganeau G."/>
            <person name="De Baets B."/>
            <person name="Picard A."/>
            <person name="Delseny M."/>
            <person name="Demaille J."/>
            <person name="Van de Peer Y."/>
            <person name="Moreau H."/>
        </authorList>
    </citation>
    <scope>NUCLEOTIDE SEQUENCE [LARGE SCALE GENOMIC DNA]</scope>
    <source>
        <strain evidence="8 10">OTTH0595</strain>
    </source>
</reference>
<protein>
    <submittedName>
        <fullName evidence="8">Replication protein A, C-terminal</fullName>
    </submittedName>
    <submittedName>
        <fullName evidence="9">Single-stranded DNA-binding replication protein A medium subunit</fullName>
    </submittedName>
</protein>
<reference evidence="8" key="2">
    <citation type="journal article" date="2014" name="BMC Genomics">
        <title>An improved genome of the model marine alga Ostreococcus tauri unfolds by assessing Illumina de novo assemblies.</title>
        <authorList>
            <person name="Blanc-Mathieu R."/>
            <person name="Verhelst B."/>
            <person name="Derelle E."/>
            <person name="Rombauts S."/>
            <person name="Bouget F.Y."/>
            <person name="Carre I."/>
            <person name="Chateau A."/>
            <person name="Eyre-Walker A."/>
            <person name="Grimsley N."/>
            <person name="Moreau H."/>
            <person name="Piegu B."/>
            <person name="Rivals E."/>
            <person name="Schackwitz W."/>
            <person name="Van de Peer Y."/>
            <person name="Piganeau G."/>
        </authorList>
    </citation>
    <scope>NUCLEOTIDE SEQUENCE</scope>
    <source>
        <strain evidence="8">RCC4221</strain>
    </source>
</reference>
<dbReference type="CDD" id="cd04478">
    <property type="entry name" value="RPA2_DBD_D"/>
    <property type="match status" value="1"/>
</dbReference>
<dbReference type="STRING" id="70448.Q00X67"/>